<feature type="region of interest" description="Disordered" evidence="1">
    <location>
        <begin position="28"/>
        <end position="81"/>
    </location>
</feature>
<dbReference type="AlphaFoldDB" id="A0A7U2NRH8"/>
<reference evidence="4" key="1">
    <citation type="journal article" date="2021" name="BMC Genomics">
        <title>Chromosome-level genome assembly and manually-curated proteome of model necrotroph Parastagonospora nodorum Sn15 reveals a genome-wide trove of candidate effector homologs, and redundancy of virulence-related functions within an accessory chromosome.</title>
        <authorList>
            <person name="Bertazzoni S."/>
            <person name="Jones D.A.B."/>
            <person name="Phan H.T."/>
            <person name="Tan K.-C."/>
            <person name="Hane J.K."/>
        </authorList>
    </citation>
    <scope>NUCLEOTIDE SEQUENCE [LARGE SCALE GENOMIC DNA]</scope>
    <source>
        <strain evidence="4">SN15 / ATCC MYA-4574 / FGSC 10173)</strain>
    </source>
</reference>
<organism evidence="3 4">
    <name type="scientific">Phaeosphaeria nodorum (strain SN15 / ATCC MYA-4574 / FGSC 10173)</name>
    <name type="common">Glume blotch fungus</name>
    <name type="synonym">Parastagonospora nodorum</name>
    <dbReference type="NCBI Taxonomy" id="321614"/>
    <lineage>
        <taxon>Eukaryota</taxon>
        <taxon>Fungi</taxon>
        <taxon>Dikarya</taxon>
        <taxon>Ascomycota</taxon>
        <taxon>Pezizomycotina</taxon>
        <taxon>Dothideomycetes</taxon>
        <taxon>Pleosporomycetidae</taxon>
        <taxon>Pleosporales</taxon>
        <taxon>Pleosporineae</taxon>
        <taxon>Phaeosphaeriaceae</taxon>
        <taxon>Parastagonospora</taxon>
    </lineage>
</organism>
<feature type="signal peptide" evidence="2">
    <location>
        <begin position="1"/>
        <end position="23"/>
    </location>
</feature>
<gene>
    <name evidence="3" type="ORF">JI435_424790</name>
</gene>
<evidence type="ECO:0008006" key="5">
    <source>
        <dbReference type="Google" id="ProtNLM"/>
    </source>
</evidence>
<keyword evidence="2" id="KW-0732">Signal</keyword>
<accession>A0A7U2NRH8</accession>
<keyword evidence="4" id="KW-1185">Reference proteome</keyword>
<evidence type="ECO:0000313" key="4">
    <source>
        <dbReference type="Proteomes" id="UP000663193"/>
    </source>
</evidence>
<dbReference type="EMBL" id="CP069045">
    <property type="protein sequence ID" value="QRD07741.1"/>
    <property type="molecule type" value="Genomic_DNA"/>
</dbReference>
<feature type="compositionally biased region" description="Polar residues" evidence="1">
    <location>
        <begin position="66"/>
        <end position="78"/>
    </location>
</feature>
<evidence type="ECO:0000256" key="1">
    <source>
        <dbReference type="SAM" id="MobiDB-lite"/>
    </source>
</evidence>
<evidence type="ECO:0000256" key="2">
    <source>
        <dbReference type="SAM" id="SignalP"/>
    </source>
</evidence>
<proteinExistence type="predicted"/>
<evidence type="ECO:0000313" key="3">
    <source>
        <dbReference type="EMBL" id="QRD07741.1"/>
    </source>
</evidence>
<protein>
    <recommendedName>
        <fullName evidence="5">Secreted protein</fullName>
    </recommendedName>
</protein>
<sequence>MSAHHPRHVQLLCSLVCPPPAAAGLELAWNPTRPKPPRRDARRVPNATSATRATHPVADRERRHNTTQLTPETHTSNLGRGRAMPWTTTSFVWTCDRHTSQTRHAHCPLPLGSPHRSQCFGALTRLETCRQVCSRKLSLAILILLPG</sequence>
<dbReference type="Proteomes" id="UP000663193">
    <property type="component" value="Chromosome 23"/>
</dbReference>
<name>A0A7U2NRH8_PHANO</name>
<feature type="chain" id="PRO_5030942721" description="Secreted protein" evidence="2">
    <location>
        <begin position="24"/>
        <end position="147"/>
    </location>
</feature>
<dbReference type="VEuPathDB" id="FungiDB:JI435_424790"/>